<dbReference type="Pfam" id="PF01244">
    <property type="entry name" value="Peptidase_M19"/>
    <property type="match status" value="1"/>
</dbReference>
<gene>
    <name evidence="2" type="ORF">C9J01_06350</name>
</gene>
<dbReference type="PANTHER" id="PTHR10443:SF12">
    <property type="entry name" value="DIPEPTIDASE"/>
    <property type="match status" value="1"/>
</dbReference>
<feature type="signal peptide" evidence="1">
    <location>
        <begin position="1"/>
        <end position="18"/>
    </location>
</feature>
<dbReference type="PANTHER" id="PTHR10443">
    <property type="entry name" value="MICROSOMAL DIPEPTIDASE"/>
    <property type="match status" value="1"/>
</dbReference>
<dbReference type="AlphaFoldDB" id="A0A2T3NMB8"/>
<organism evidence="2 3">
    <name type="scientific">Photobacterium rosenbergii</name>
    <dbReference type="NCBI Taxonomy" id="294936"/>
    <lineage>
        <taxon>Bacteria</taxon>
        <taxon>Pseudomonadati</taxon>
        <taxon>Pseudomonadota</taxon>
        <taxon>Gammaproteobacteria</taxon>
        <taxon>Vibrionales</taxon>
        <taxon>Vibrionaceae</taxon>
        <taxon>Photobacterium</taxon>
    </lineage>
</organism>
<reference evidence="2 3" key="1">
    <citation type="submission" date="2018-03" db="EMBL/GenBank/DDBJ databases">
        <title>Whole genome sequencing of Histamine producing bacteria.</title>
        <authorList>
            <person name="Butler K."/>
        </authorList>
    </citation>
    <scope>NUCLEOTIDE SEQUENCE [LARGE SCALE GENOMIC DNA]</scope>
    <source>
        <strain evidence="2 3">DSM 19138</strain>
    </source>
</reference>
<feature type="chain" id="PRO_5015542179" description="Dipeptidase" evidence="1">
    <location>
        <begin position="19"/>
        <end position="415"/>
    </location>
</feature>
<dbReference type="Gene3D" id="3.20.20.140">
    <property type="entry name" value="Metal-dependent hydrolases"/>
    <property type="match status" value="1"/>
</dbReference>
<dbReference type="RefSeq" id="WP_107297233.1">
    <property type="nucleotide sequence ID" value="NZ_PYMB01000001.1"/>
</dbReference>
<dbReference type="EMBL" id="PYMB01000001">
    <property type="protein sequence ID" value="PSW16612.1"/>
    <property type="molecule type" value="Genomic_DNA"/>
</dbReference>
<evidence type="ECO:0008006" key="4">
    <source>
        <dbReference type="Google" id="ProtNLM"/>
    </source>
</evidence>
<dbReference type="GO" id="GO:0070573">
    <property type="term" value="F:metallodipeptidase activity"/>
    <property type="evidence" value="ECO:0007669"/>
    <property type="project" value="InterPro"/>
</dbReference>
<dbReference type="Proteomes" id="UP000241346">
    <property type="component" value="Unassembled WGS sequence"/>
</dbReference>
<comment type="caution">
    <text evidence="2">The sequence shown here is derived from an EMBL/GenBank/DDBJ whole genome shotgun (WGS) entry which is preliminary data.</text>
</comment>
<protein>
    <recommendedName>
        <fullName evidence="4">Dipeptidase</fullName>
    </recommendedName>
</protein>
<evidence type="ECO:0000313" key="2">
    <source>
        <dbReference type="EMBL" id="PSW16612.1"/>
    </source>
</evidence>
<accession>A0A2T3NMB8</accession>
<evidence type="ECO:0000256" key="1">
    <source>
        <dbReference type="SAM" id="SignalP"/>
    </source>
</evidence>
<name>A0A2T3NMB8_9GAMM</name>
<proteinExistence type="predicted"/>
<dbReference type="InterPro" id="IPR008257">
    <property type="entry name" value="Pept_M19"/>
</dbReference>
<dbReference type="OrthoDB" id="9804920at2"/>
<evidence type="ECO:0000313" key="3">
    <source>
        <dbReference type="Proteomes" id="UP000241346"/>
    </source>
</evidence>
<keyword evidence="1" id="KW-0732">Signal</keyword>
<dbReference type="SUPFAM" id="SSF51556">
    <property type="entry name" value="Metallo-dependent hydrolases"/>
    <property type="match status" value="1"/>
</dbReference>
<dbReference type="InterPro" id="IPR032466">
    <property type="entry name" value="Metal_Hydrolase"/>
</dbReference>
<dbReference type="PROSITE" id="PS51365">
    <property type="entry name" value="RENAL_DIPEPTIDASE_2"/>
    <property type="match status" value="1"/>
</dbReference>
<dbReference type="GO" id="GO:0006508">
    <property type="term" value="P:proteolysis"/>
    <property type="evidence" value="ECO:0007669"/>
    <property type="project" value="InterPro"/>
</dbReference>
<sequence>MKKLFFIIALATSIGAFAHDIGHEHTHVEGGWDSEAGFVSNTDHTAHLWNSRGKSKEEIAQRVAFLAEAYVPSRTPEQEKRAAEAKEKYAEYIAINSVMPAAVAPAMAMGVEHFHKGLRENHEAGITLTSASVYNTKSIFGDTLPSIIKNTDLASDEFGALKVKSAEDIRAAKESGRLAVMYNTQGADYVLDGNMEDNMKWSAANGIRVMNTTYNNDNDLAGGGSKGTSGLTKKGLKFVKYANEQGIVLDCSHASNQTCIDTAEASSKPIVASHSNVYELYNHSRNLSDNAILAIGRKGGAVCPTGAGGFLSADGSATPEVFAEHVVYVANLIGKDKVCYSTDAVHNVMDFYEIAVPNTDVYPPELGMAAPIENLHAKHIWDVVAVLEDKYNWNHDEIVGFLGENLMRVYSANWK</sequence>